<dbReference type="KEGG" id="avs:AWM76_05285"/>
<dbReference type="Proteomes" id="UP000066986">
    <property type="component" value="Chromosome"/>
</dbReference>
<dbReference type="AlphaFoldDB" id="A0AAU8U8R5"/>
<name>A0AAU8U8R5_9LACT</name>
<sequence>MVAADDEESQIFAEYIQSQLTENLPSIEVTVKTMPLSARFAALSDGDYDLGATFWQADFGDPINYLGRFDSSITRGNYQYDELDELVAKSLAQALDPSGRWETLINLEKADLDDYAVQIPVYQSYQAILENPQVSDINRPGQSYINYRWADIQTAE</sequence>
<dbReference type="EMBL" id="CP014164">
    <property type="protein sequence ID" value="AMC01000.1"/>
    <property type="molecule type" value="Genomic_DNA"/>
</dbReference>
<evidence type="ECO:0000313" key="1">
    <source>
        <dbReference type="EMBL" id="AMC01000.1"/>
    </source>
</evidence>
<dbReference type="SUPFAM" id="SSF53850">
    <property type="entry name" value="Periplasmic binding protein-like II"/>
    <property type="match status" value="1"/>
</dbReference>
<proteinExistence type="predicted"/>
<evidence type="ECO:0000313" key="2">
    <source>
        <dbReference type="Proteomes" id="UP000066986"/>
    </source>
</evidence>
<reference evidence="1 2" key="1">
    <citation type="journal article" date="2016" name="Genome Announc.">
        <title>Complete Genome Sequences of Aerococcus christensenii CCUG 28831T, Aerococcus sanguinicola CCUG 43001T, Aerococcus urinae CCUG 36881T, Aerococcus urinaeequi CCUG 28094T, Aerococcus urinaehominis CCUG 42038 BT, and Aerococcus viridans CCUG 4311T.</title>
        <authorList>
            <person name="Carkaci D."/>
            <person name="Dargis R."/>
            <person name="Nielsen X.C."/>
            <person name="Skovgaard O."/>
            <person name="Fuursted K."/>
            <person name="Christensen J.J."/>
        </authorList>
    </citation>
    <scope>NUCLEOTIDE SEQUENCE [LARGE SCALE GENOMIC DNA]</scope>
    <source>
        <strain evidence="1 2">CCUG4311</strain>
    </source>
</reference>
<dbReference type="GeneID" id="32030327"/>
<dbReference type="RefSeq" id="WP_003142689.1">
    <property type="nucleotide sequence ID" value="NZ_CP014164.1"/>
</dbReference>
<organism evidence="1 2">
    <name type="scientific">Aerococcus viridans</name>
    <dbReference type="NCBI Taxonomy" id="1377"/>
    <lineage>
        <taxon>Bacteria</taxon>
        <taxon>Bacillati</taxon>
        <taxon>Bacillota</taxon>
        <taxon>Bacilli</taxon>
        <taxon>Lactobacillales</taxon>
        <taxon>Aerococcaceae</taxon>
        <taxon>Aerococcus</taxon>
    </lineage>
</organism>
<reference evidence="2" key="2">
    <citation type="submission" date="2016-01" db="EMBL/GenBank/DDBJ databases">
        <title>Six Aerococcus type strain genome sequencing and assembly using PacBio and Illumina Hiseq.</title>
        <authorList>
            <person name="Carkaci D."/>
            <person name="Dargis R."/>
            <person name="Nielsen X.C."/>
            <person name="Skovgaard O."/>
            <person name="Fuursted K."/>
            <person name="Christensen J.J."/>
        </authorList>
    </citation>
    <scope>NUCLEOTIDE SEQUENCE [LARGE SCALE GENOMIC DNA]</scope>
    <source>
        <strain evidence="2">CCUG4311</strain>
    </source>
</reference>
<accession>A0AAU8U8R5</accession>
<dbReference type="Gene3D" id="3.10.105.10">
    <property type="entry name" value="Dipeptide-binding Protein, Domain 3"/>
    <property type="match status" value="1"/>
</dbReference>
<gene>
    <name evidence="1" type="ORF">AWM76_05285</name>
</gene>
<dbReference type="Gene3D" id="3.40.190.10">
    <property type="entry name" value="Periplasmic binding protein-like II"/>
    <property type="match status" value="1"/>
</dbReference>
<protein>
    <submittedName>
        <fullName evidence="1">Uncharacterized protein</fullName>
    </submittedName>
</protein>